<dbReference type="EMBL" id="JXTB01000232">
    <property type="protein sequence ID" value="PON51528.1"/>
    <property type="molecule type" value="Genomic_DNA"/>
</dbReference>
<dbReference type="STRING" id="3476.A0A2P5BRW0"/>
<protein>
    <submittedName>
        <fullName evidence="7">B domain of TMEM189, localization domain containing protein</fullName>
    </submittedName>
</protein>
<organism evidence="7 8">
    <name type="scientific">Parasponia andersonii</name>
    <name type="common">Sponia andersonii</name>
    <dbReference type="NCBI Taxonomy" id="3476"/>
    <lineage>
        <taxon>Eukaryota</taxon>
        <taxon>Viridiplantae</taxon>
        <taxon>Streptophyta</taxon>
        <taxon>Embryophyta</taxon>
        <taxon>Tracheophyta</taxon>
        <taxon>Spermatophyta</taxon>
        <taxon>Magnoliopsida</taxon>
        <taxon>eudicotyledons</taxon>
        <taxon>Gunneridae</taxon>
        <taxon>Pentapetalae</taxon>
        <taxon>rosids</taxon>
        <taxon>fabids</taxon>
        <taxon>Rosales</taxon>
        <taxon>Cannabaceae</taxon>
        <taxon>Parasponia</taxon>
    </lineage>
</organism>
<keyword evidence="3" id="KW-0812">Transmembrane</keyword>
<comment type="subcellular location">
    <subcellularLocation>
        <location evidence="1">Membrane</location>
        <topology evidence="1">Multi-pass membrane protein</topology>
    </subcellularLocation>
</comment>
<comment type="caution">
    <text evidence="7">The sequence shown here is derived from an EMBL/GenBank/DDBJ whole genome shotgun (WGS) entry which is preliminary data.</text>
</comment>
<name>A0A2P5BRW0_PARAD</name>
<proteinExistence type="inferred from homology"/>
<dbReference type="InterPro" id="IPR019547">
    <property type="entry name" value="Lipid_desat"/>
</dbReference>
<dbReference type="PANTHER" id="PTHR48140">
    <property type="entry name" value="FATTY ACID DESATURASE 4, CHLOROPLASTIC-RELATED"/>
    <property type="match status" value="1"/>
</dbReference>
<evidence type="ECO:0000256" key="2">
    <source>
        <dbReference type="ARBA" id="ARBA00007620"/>
    </source>
</evidence>
<dbReference type="GO" id="GO:0006631">
    <property type="term" value="P:fatty acid metabolic process"/>
    <property type="evidence" value="ECO:0007669"/>
    <property type="project" value="UniProtKB-UniPathway"/>
</dbReference>
<feature type="domain" description="Lipid desaturase" evidence="6">
    <location>
        <begin position="50"/>
        <end position="189"/>
    </location>
</feature>
<keyword evidence="5" id="KW-0472">Membrane</keyword>
<evidence type="ECO:0000313" key="7">
    <source>
        <dbReference type="EMBL" id="PON51528.1"/>
    </source>
</evidence>
<dbReference type="InterPro" id="IPR052864">
    <property type="entry name" value="Chloroplast_FAD_CarF"/>
</dbReference>
<reference evidence="8" key="1">
    <citation type="submission" date="2016-06" db="EMBL/GenBank/DDBJ databases">
        <title>Parallel loss of symbiosis genes in relatives of nitrogen-fixing non-legume Parasponia.</title>
        <authorList>
            <person name="Van Velzen R."/>
            <person name="Holmer R."/>
            <person name="Bu F."/>
            <person name="Rutten L."/>
            <person name="Van Zeijl A."/>
            <person name="Liu W."/>
            <person name="Santuari L."/>
            <person name="Cao Q."/>
            <person name="Sharma T."/>
            <person name="Shen D."/>
            <person name="Roswanjaya Y."/>
            <person name="Wardhani T."/>
            <person name="Kalhor M.S."/>
            <person name="Jansen J."/>
            <person name="Van den Hoogen J."/>
            <person name="Gungor B."/>
            <person name="Hartog M."/>
            <person name="Hontelez J."/>
            <person name="Verver J."/>
            <person name="Yang W.-C."/>
            <person name="Schijlen E."/>
            <person name="Repin R."/>
            <person name="Schilthuizen M."/>
            <person name="Schranz E."/>
            <person name="Heidstra R."/>
            <person name="Miyata K."/>
            <person name="Fedorova E."/>
            <person name="Kohlen W."/>
            <person name="Bisseling T."/>
            <person name="Smit S."/>
            <person name="Geurts R."/>
        </authorList>
    </citation>
    <scope>NUCLEOTIDE SEQUENCE [LARGE SCALE GENOMIC DNA]</scope>
    <source>
        <strain evidence="8">cv. WU1-14</strain>
    </source>
</reference>
<gene>
    <name evidence="7" type="ORF">PanWU01x14_216100</name>
</gene>
<keyword evidence="8" id="KW-1185">Reference proteome</keyword>
<dbReference type="Pfam" id="PF10520">
    <property type="entry name" value="Lipid_desat"/>
    <property type="match status" value="1"/>
</dbReference>
<evidence type="ECO:0000313" key="8">
    <source>
        <dbReference type="Proteomes" id="UP000237105"/>
    </source>
</evidence>
<evidence type="ECO:0000259" key="6">
    <source>
        <dbReference type="Pfam" id="PF10520"/>
    </source>
</evidence>
<dbReference type="Proteomes" id="UP000237105">
    <property type="component" value="Unassembled WGS sequence"/>
</dbReference>
<dbReference type="GO" id="GO:0016020">
    <property type="term" value="C:membrane"/>
    <property type="evidence" value="ECO:0007669"/>
    <property type="project" value="UniProtKB-SubCell"/>
</dbReference>
<dbReference type="PANTHER" id="PTHR48140:SF1">
    <property type="entry name" value="FATTY ACID DESATURASE 4, CHLOROPLASTIC-RELATED"/>
    <property type="match status" value="1"/>
</dbReference>
<dbReference type="UniPathway" id="UPA00199"/>
<dbReference type="OrthoDB" id="5103at2759"/>
<evidence type="ECO:0000256" key="3">
    <source>
        <dbReference type="ARBA" id="ARBA00022692"/>
    </source>
</evidence>
<comment type="similarity">
    <text evidence="2">Belongs to the fatty acid desaturase CarF family.</text>
</comment>
<keyword evidence="4" id="KW-1133">Transmembrane helix</keyword>
<evidence type="ECO:0000256" key="5">
    <source>
        <dbReference type="ARBA" id="ARBA00023136"/>
    </source>
</evidence>
<dbReference type="AlphaFoldDB" id="A0A2P5BRW0"/>
<sequence>MPCSAITITKPKTQPDQPKIEQRIVSAHADPILLSMWSHRAWVISGLVGYMVADLWSGVYHWVIDNYGNTSTPLFGDQIEEFQGHHMWPWVITKRQFANNLHDLGRAVTFAVLPIDLFCDNPIIHGFASVCFGCILFSQQFHAWAHSTKSRLPPLVVALEDLGILLPRSQHAAHHRPPYDNNYCIVSGI</sequence>
<accession>A0A2P5BRW0</accession>
<evidence type="ECO:0000256" key="1">
    <source>
        <dbReference type="ARBA" id="ARBA00004141"/>
    </source>
</evidence>
<evidence type="ECO:0000256" key="4">
    <source>
        <dbReference type="ARBA" id="ARBA00022989"/>
    </source>
</evidence>